<dbReference type="PANTHER" id="PTHR12917:SF18">
    <property type="entry name" value="DNA DAMAGE-INDUCIBLE PROTEIN 1-LIKE"/>
    <property type="match status" value="1"/>
</dbReference>
<dbReference type="PANTHER" id="PTHR12917">
    <property type="entry name" value="ASPARTYL PROTEASE DDI-RELATED"/>
    <property type="match status" value="1"/>
</dbReference>
<accession>A0A183B8L3</accession>
<dbReference type="CDD" id="cd00303">
    <property type="entry name" value="retropepsin_like"/>
    <property type="match status" value="1"/>
</dbReference>
<feature type="region of interest" description="Disordered" evidence="1">
    <location>
        <begin position="1"/>
        <end position="33"/>
    </location>
</feature>
<dbReference type="EMBL" id="UZAN01060928">
    <property type="protein sequence ID" value="VDP92820.1"/>
    <property type="molecule type" value="Genomic_DNA"/>
</dbReference>
<dbReference type="InterPro" id="IPR021109">
    <property type="entry name" value="Peptidase_aspartic_dom_sf"/>
</dbReference>
<reference evidence="4" key="1">
    <citation type="submission" date="2016-06" db="UniProtKB">
        <authorList>
            <consortium name="WormBaseParasite"/>
        </authorList>
    </citation>
    <scope>IDENTIFICATION</scope>
</reference>
<evidence type="ECO:0000313" key="2">
    <source>
        <dbReference type="EMBL" id="VDP92820.1"/>
    </source>
</evidence>
<evidence type="ECO:0000256" key="1">
    <source>
        <dbReference type="SAM" id="MobiDB-lite"/>
    </source>
</evidence>
<organism evidence="4">
    <name type="scientific">Echinostoma caproni</name>
    <dbReference type="NCBI Taxonomy" id="27848"/>
    <lineage>
        <taxon>Eukaryota</taxon>
        <taxon>Metazoa</taxon>
        <taxon>Spiralia</taxon>
        <taxon>Lophotrochozoa</taxon>
        <taxon>Platyhelminthes</taxon>
        <taxon>Trematoda</taxon>
        <taxon>Digenea</taxon>
        <taxon>Plagiorchiida</taxon>
        <taxon>Echinostomata</taxon>
        <taxon>Echinostomatoidea</taxon>
        <taxon>Echinostomatidae</taxon>
        <taxon>Echinostoma</taxon>
    </lineage>
</organism>
<gene>
    <name evidence="2" type="ORF">ECPE_LOCUS15548</name>
</gene>
<protein>
    <submittedName>
        <fullName evidence="4">Peptidase A2 domain-containing protein</fullName>
    </submittedName>
</protein>
<dbReference type="Proteomes" id="UP000272942">
    <property type="component" value="Unassembled WGS sequence"/>
</dbReference>
<evidence type="ECO:0000313" key="3">
    <source>
        <dbReference type="Proteomes" id="UP000272942"/>
    </source>
</evidence>
<name>A0A183B8L3_9TREM</name>
<dbReference type="Gene3D" id="2.40.70.10">
    <property type="entry name" value="Acid Proteases"/>
    <property type="match status" value="1"/>
</dbReference>
<dbReference type="WBParaSite" id="ECPE_0001558801-mRNA-1">
    <property type="protein sequence ID" value="ECPE_0001558801-mRNA-1"/>
    <property type="gene ID" value="ECPE_0001558801"/>
</dbReference>
<sequence>MPSNQWRPAPINRGQWGPGSRFSNVPRAPEPYEPLRNLQHSESQRFSSVLPPVCISNTTTVIPPLLTVTIGGKNAKALVDTGAACSFIVPELRHSGIVKAKEMRLKAVNGTPLHVYGVYEMSLTVGSARITHPVVVSPEILYDLILGMDFLRAFQCSIDVNQDGLIFGGERVSLREHTDGGPDWVLEVHPVDKQGQVSRLLSRANPDISLQQRERMHALVIKHQAAFAWECVPLGRTPIIQHRIDT</sequence>
<reference evidence="2 3" key="2">
    <citation type="submission" date="2018-11" db="EMBL/GenBank/DDBJ databases">
        <authorList>
            <consortium name="Pathogen Informatics"/>
        </authorList>
    </citation>
    <scope>NUCLEOTIDE SEQUENCE [LARGE SCALE GENOMIC DNA]</scope>
    <source>
        <strain evidence="2 3">Egypt</strain>
    </source>
</reference>
<dbReference type="AlphaFoldDB" id="A0A183B8L3"/>
<keyword evidence="3" id="KW-1185">Reference proteome</keyword>
<dbReference type="OrthoDB" id="6098474at2759"/>
<dbReference type="Pfam" id="PF13975">
    <property type="entry name" value="gag-asp_proteas"/>
    <property type="match status" value="1"/>
</dbReference>
<proteinExistence type="predicted"/>
<evidence type="ECO:0000313" key="4">
    <source>
        <dbReference type="WBParaSite" id="ECPE_0001558801-mRNA-1"/>
    </source>
</evidence>
<dbReference type="SUPFAM" id="SSF50630">
    <property type="entry name" value="Acid proteases"/>
    <property type="match status" value="1"/>
</dbReference>